<dbReference type="Pfam" id="PF00560">
    <property type="entry name" value="LRR_1"/>
    <property type="match status" value="1"/>
</dbReference>
<dbReference type="FunFam" id="1.10.510.10:FF:000448">
    <property type="entry name" value="Putative LRR receptor-like serine/threonine-protein kinase"/>
    <property type="match status" value="1"/>
</dbReference>
<feature type="region of interest" description="Disordered" evidence="10">
    <location>
        <begin position="479"/>
        <end position="501"/>
    </location>
</feature>
<evidence type="ECO:0000256" key="2">
    <source>
        <dbReference type="ARBA" id="ARBA00022614"/>
    </source>
</evidence>
<evidence type="ECO:0000256" key="7">
    <source>
        <dbReference type="ARBA" id="ARBA00023136"/>
    </source>
</evidence>
<dbReference type="Gene3D" id="3.30.200.20">
    <property type="entry name" value="Phosphorylase Kinase, domain 1"/>
    <property type="match status" value="1"/>
</dbReference>
<dbReference type="Gene3D" id="3.80.10.10">
    <property type="entry name" value="Ribonuclease Inhibitor"/>
    <property type="match status" value="2"/>
</dbReference>
<dbReference type="KEGG" id="lang:109344030"/>
<evidence type="ECO:0000256" key="4">
    <source>
        <dbReference type="ARBA" id="ARBA00022729"/>
    </source>
</evidence>
<keyword evidence="8" id="KW-0675">Receptor</keyword>
<dbReference type="OMA" id="YKFMPGR"/>
<feature type="domain" description="Protein kinase" evidence="13">
    <location>
        <begin position="525"/>
        <end position="811"/>
    </location>
</feature>
<evidence type="ECO:0000256" key="3">
    <source>
        <dbReference type="ARBA" id="ARBA00022692"/>
    </source>
</evidence>
<dbReference type="GO" id="GO:0005524">
    <property type="term" value="F:ATP binding"/>
    <property type="evidence" value="ECO:0007669"/>
    <property type="project" value="InterPro"/>
</dbReference>
<dbReference type="InterPro" id="IPR001611">
    <property type="entry name" value="Leu-rich_rpt"/>
</dbReference>
<organism evidence="14 15">
    <name type="scientific">Lupinus angustifolius</name>
    <name type="common">Narrow-leaved blue lupine</name>
    <dbReference type="NCBI Taxonomy" id="3871"/>
    <lineage>
        <taxon>Eukaryota</taxon>
        <taxon>Viridiplantae</taxon>
        <taxon>Streptophyta</taxon>
        <taxon>Embryophyta</taxon>
        <taxon>Tracheophyta</taxon>
        <taxon>Spermatophyta</taxon>
        <taxon>Magnoliopsida</taxon>
        <taxon>eudicotyledons</taxon>
        <taxon>Gunneridae</taxon>
        <taxon>Pentapetalae</taxon>
        <taxon>rosids</taxon>
        <taxon>fabids</taxon>
        <taxon>Fabales</taxon>
        <taxon>Fabaceae</taxon>
        <taxon>Papilionoideae</taxon>
        <taxon>50 kb inversion clade</taxon>
        <taxon>genistoids sensu lato</taxon>
        <taxon>core genistoids</taxon>
        <taxon>Genisteae</taxon>
        <taxon>Lupinus</taxon>
    </lineage>
</organism>
<feature type="transmembrane region" description="Helical" evidence="11">
    <location>
        <begin position="448"/>
        <end position="473"/>
    </location>
</feature>
<name>A0A1J7I813_LUPAN</name>
<dbReference type="Proteomes" id="UP000188354">
    <property type="component" value="Chromosome LG03"/>
</dbReference>
<dbReference type="PROSITE" id="PS51450">
    <property type="entry name" value="LRR"/>
    <property type="match status" value="1"/>
</dbReference>
<dbReference type="FunFam" id="3.80.10.10:FF:000383">
    <property type="entry name" value="Leucine-rich repeat receptor protein kinase EMS1"/>
    <property type="match status" value="1"/>
</dbReference>
<evidence type="ECO:0000256" key="8">
    <source>
        <dbReference type="ARBA" id="ARBA00023170"/>
    </source>
</evidence>
<dbReference type="Pfam" id="PF07714">
    <property type="entry name" value="PK_Tyr_Ser-Thr"/>
    <property type="match status" value="1"/>
</dbReference>
<comment type="subcellular location">
    <subcellularLocation>
        <location evidence="1">Membrane</location>
        <topology evidence="1">Single-pass type I membrane protein</topology>
    </subcellularLocation>
</comment>
<dbReference type="GO" id="GO:0016020">
    <property type="term" value="C:membrane"/>
    <property type="evidence" value="ECO:0007669"/>
    <property type="project" value="UniProtKB-SubCell"/>
</dbReference>
<feature type="region of interest" description="Disordered" evidence="10">
    <location>
        <begin position="848"/>
        <end position="915"/>
    </location>
</feature>
<keyword evidence="7 11" id="KW-0472">Membrane</keyword>
<dbReference type="Gramene" id="OIW14754">
    <property type="protein sequence ID" value="OIW14754"/>
    <property type="gene ID" value="TanjilG_05375"/>
</dbReference>
<keyword evidence="4 12" id="KW-0732">Signal</keyword>
<proteinExistence type="predicted"/>
<dbReference type="Gene3D" id="1.10.510.10">
    <property type="entry name" value="Transferase(Phosphotransferase) domain 1"/>
    <property type="match status" value="1"/>
</dbReference>
<keyword evidence="3 11" id="KW-0812">Transmembrane</keyword>
<dbReference type="FunFam" id="3.30.200.20:FF:000433">
    <property type="entry name" value="Predicted protein"/>
    <property type="match status" value="1"/>
</dbReference>
<dbReference type="SMART" id="SM00369">
    <property type="entry name" value="LRR_TYP"/>
    <property type="match status" value="4"/>
</dbReference>
<dbReference type="STRING" id="3871.A0A1J7I813"/>
<reference evidence="14 15" key="1">
    <citation type="journal article" date="2017" name="Plant Biotechnol. J.">
        <title>A comprehensive draft genome sequence for lupin (Lupinus angustifolius), an emerging health food: insights into plant-microbe interactions and legume evolution.</title>
        <authorList>
            <person name="Hane J.K."/>
            <person name="Ming Y."/>
            <person name="Kamphuis L.G."/>
            <person name="Nelson M.N."/>
            <person name="Garg G."/>
            <person name="Atkins C.A."/>
            <person name="Bayer P.E."/>
            <person name="Bravo A."/>
            <person name="Bringans S."/>
            <person name="Cannon S."/>
            <person name="Edwards D."/>
            <person name="Foley R."/>
            <person name="Gao L.L."/>
            <person name="Harrison M.J."/>
            <person name="Huang W."/>
            <person name="Hurgobin B."/>
            <person name="Li S."/>
            <person name="Liu C.W."/>
            <person name="McGrath A."/>
            <person name="Morahan G."/>
            <person name="Murray J."/>
            <person name="Weller J."/>
            <person name="Jian J."/>
            <person name="Singh K.B."/>
        </authorList>
    </citation>
    <scope>NUCLEOTIDE SEQUENCE [LARGE SCALE GENOMIC DNA]</scope>
    <source>
        <strain evidence="15">cv. Tanjil</strain>
        <tissue evidence="14">Whole plant</tissue>
    </source>
</reference>
<dbReference type="PRINTS" id="PR00019">
    <property type="entry name" value="LEURICHRPT"/>
</dbReference>
<dbReference type="InterPro" id="IPR032675">
    <property type="entry name" value="LRR_dom_sf"/>
</dbReference>
<dbReference type="FunFam" id="3.80.10.10:FF:000561">
    <property type="entry name" value="Probable LRR receptor-like serine/threonine-protein kinase At2g16250"/>
    <property type="match status" value="1"/>
</dbReference>
<evidence type="ECO:0000256" key="12">
    <source>
        <dbReference type="SAM" id="SignalP"/>
    </source>
</evidence>
<sequence length="915" mass="99007">MLDRRSIVLLSFWSLLFLFLSLFQLTLEQNIEKLSSPTERVALLQLRGSLGLRSREWPIKPDPCLFWVGITCHNGSVVGINISGFRRTRLGRRNPQFAVDALANFTFLQSFNASNFMLPGPIPDWFGLRLGSLRVLDLRSCSIVGAIPGSVGNLTSLTNLYLSDNKLTGTVPDSIGQLLALSVLDLSQNSLTGSIPTSLTVLVNLSSLDMSSNFLSGPIPPGIGGLSKLQYLNLSSNDLTSLPSQIGGLGSLVDLDLGDNSFSGGVVPSDLKGLRNLQRMMLGNSMLGGPLPGNLFGTSSQLRSVVLRQNNFTGSLPLELWSLPKLTFLDASANNFGGLLPNSNSSANGTIAVLNISHNVFYGNLTHVLGRFGFVDLSNNYFEGRVLNFIHNASLASNCLQNTTNQKTTVDCASFYAARGLTFDNFGRPNATNPRTSEGSGESNKTKIILAAVLGGLGLIACLVLLVVLLLLCARKRGNSSQRGNGVGPAPAGGSPPHPTDASINFSNVGESFTYLHLLQATGDFNDANLIKHGHSGDLFKGVLDSGIPVVIKRIDMRSTKKDAYLLELEFFSKVSHQRFVPLLGHCLENENEKFLVYKNIPNGDLSNCLYFKKTTPEDGTLQSLDWITRLKIATGAAEALSYLHHECIPPHVHRDVQASSILLDDKYEVRLGSLSEVCVQEGDSHQSRRLRFLLLPQSSDPSSSGSSTSVCAYDVYCFGKVLLGLVTGKLGLSASSDGDVKEWLDQVLPNITMYDKDLVTKIVDPSLFLDEDFLEEVWAIAIVARSCLNPKPAKRPPMRYVLKALENPLKVVREESSSSARLRATSSRGSWNATLFGSWRHSSSDAATVVIPPSSGPSKVEGTSSLKLSGTPGSQSPRSFHDGGDGISSSQRRYSKEIFSKPSGLHDVERVDQE</sequence>
<feature type="signal peptide" evidence="12">
    <location>
        <begin position="1"/>
        <end position="28"/>
    </location>
</feature>
<dbReference type="OrthoDB" id="676979at2759"/>
<dbReference type="PANTHER" id="PTHR27000:SF775">
    <property type="entry name" value="PLANT INTRACELLULAR RAS-GROUP-RELATED LRR PROTEIN 3"/>
    <property type="match status" value="1"/>
</dbReference>
<protein>
    <recommendedName>
        <fullName evidence="13">Protein kinase domain-containing protein</fullName>
    </recommendedName>
</protein>
<dbReference type="PANTHER" id="PTHR27000">
    <property type="entry name" value="LEUCINE-RICH REPEAT RECEPTOR-LIKE PROTEIN KINASE FAMILY PROTEIN-RELATED"/>
    <property type="match status" value="1"/>
</dbReference>
<dbReference type="SUPFAM" id="SSF56112">
    <property type="entry name" value="Protein kinase-like (PK-like)"/>
    <property type="match status" value="1"/>
</dbReference>
<keyword evidence="15" id="KW-1185">Reference proteome</keyword>
<dbReference type="GO" id="GO:0004672">
    <property type="term" value="F:protein kinase activity"/>
    <property type="evidence" value="ECO:0007669"/>
    <property type="project" value="InterPro"/>
</dbReference>
<dbReference type="EMBL" id="CM007363">
    <property type="protein sequence ID" value="OIW14754.1"/>
    <property type="molecule type" value="Genomic_DNA"/>
</dbReference>
<accession>A0A1J7I813</accession>
<feature type="compositionally biased region" description="Basic and acidic residues" evidence="10">
    <location>
        <begin position="895"/>
        <end position="915"/>
    </location>
</feature>
<dbReference type="SUPFAM" id="SSF52047">
    <property type="entry name" value="RNI-like"/>
    <property type="match status" value="1"/>
</dbReference>
<dbReference type="PROSITE" id="PS50011">
    <property type="entry name" value="PROTEIN_KINASE_DOM"/>
    <property type="match status" value="1"/>
</dbReference>
<dbReference type="InterPro" id="IPR001245">
    <property type="entry name" value="Ser-Thr/Tyr_kinase_cat_dom"/>
</dbReference>
<keyword evidence="5" id="KW-0677">Repeat</keyword>
<evidence type="ECO:0000256" key="5">
    <source>
        <dbReference type="ARBA" id="ARBA00022737"/>
    </source>
</evidence>
<evidence type="ECO:0000256" key="11">
    <source>
        <dbReference type="SAM" id="Phobius"/>
    </source>
</evidence>
<feature type="compositionally biased region" description="Polar residues" evidence="10">
    <location>
        <begin position="862"/>
        <end position="879"/>
    </location>
</feature>
<dbReference type="InterPro" id="IPR011009">
    <property type="entry name" value="Kinase-like_dom_sf"/>
</dbReference>
<evidence type="ECO:0000313" key="14">
    <source>
        <dbReference type="EMBL" id="OIW14754.1"/>
    </source>
</evidence>
<keyword evidence="6 11" id="KW-1133">Transmembrane helix</keyword>
<evidence type="ECO:0000313" key="15">
    <source>
        <dbReference type="Proteomes" id="UP000188354"/>
    </source>
</evidence>
<keyword evidence="2" id="KW-0433">Leucine-rich repeat</keyword>
<evidence type="ECO:0000256" key="9">
    <source>
        <dbReference type="ARBA" id="ARBA00023180"/>
    </source>
</evidence>
<dbReference type="InterPro" id="IPR003591">
    <property type="entry name" value="Leu-rich_rpt_typical-subtyp"/>
</dbReference>
<dbReference type="AlphaFoldDB" id="A0A1J7I813"/>
<dbReference type="InterPro" id="IPR000719">
    <property type="entry name" value="Prot_kinase_dom"/>
</dbReference>
<keyword evidence="9" id="KW-0325">Glycoprotein</keyword>
<feature type="chain" id="PRO_5013108815" description="Protein kinase domain-containing protein" evidence="12">
    <location>
        <begin position="29"/>
        <end position="915"/>
    </location>
</feature>
<evidence type="ECO:0000256" key="6">
    <source>
        <dbReference type="ARBA" id="ARBA00022989"/>
    </source>
</evidence>
<evidence type="ECO:0000259" key="13">
    <source>
        <dbReference type="PROSITE" id="PS50011"/>
    </source>
</evidence>
<evidence type="ECO:0000256" key="1">
    <source>
        <dbReference type="ARBA" id="ARBA00004479"/>
    </source>
</evidence>
<gene>
    <name evidence="14" type="ORF">TanjilG_05375</name>
</gene>
<dbReference type="Pfam" id="PF13855">
    <property type="entry name" value="LRR_8"/>
    <property type="match status" value="2"/>
</dbReference>
<evidence type="ECO:0000256" key="10">
    <source>
        <dbReference type="SAM" id="MobiDB-lite"/>
    </source>
</evidence>